<dbReference type="PANTHER" id="PTHR43544:SF32">
    <property type="entry name" value="CHAIN DEHYDROGENASE, PUTATIVE (AFU_ORTHOLOGUE AFUA_5G01530)-RELATED"/>
    <property type="match status" value="1"/>
</dbReference>
<dbReference type="Gene3D" id="3.40.50.720">
    <property type="entry name" value="NAD(P)-binding Rossmann-like Domain"/>
    <property type="match status" value="1"/>
</dbReference>
<protein>
    <submittedName>
        <fullName evidence="4">Uncharacterized protein</fullName>
    </submittedName>
</protein>
<dbReference type="GO" id="GO:0005737">
    <property type="term" value="C:cytoplasm"/>
    <property type="evidence" value="ECO:0007669"/>
    <property type="project" value="TreeGrafter"/>
</dbReference>
<accession>A0A5M9MM48</accession>
<dbReference type="SUPFAM" id="SSF51735">
    <property type="entry name" value="NAD(P)-binding Rossmann-fold domains"/>
    <property type="match status" value="1"/>
</dbReference>
<proteinExistence type="inferred from homology"/>
<dbReference type="InterPro" id="IPR051468">
    <property type="entry name" value="Fungal_SecMetab_SDRs"/>
</dbReference>
<feature type="region of interest" description="Disordered" evidence="3">
    <location>
        <begin position="1"/>
        <end position="24"/>
    </location>
</feature>
<dbReference type="InterPro" id="IPR036291">
    <property type="entry name" value="NAD(P)-bd_dom_sf"/>
</dbReference>
<dbReference type="RefSeq" id="XP_033427446.1">
    <property type="nucleotide sequence ID" value="XM_033568640.1"/>
</dbReference>
<evidence type="ECO:0000313" key="4">
    <source>
        <dbReference type="EMBL" id="KAA8648085.1"/>
    </source>
</evidence>
<dbReference type="GeneID" id="54326670"/>
<name>A0A5M9MM48_9EURO</name>
<dbReference type="GO" id="GO:0019748">
    <property type="term" value="P:secondary metabolic process"/>
    <property type="evidence" value="ECO:0007669"/>
    <property type="project" value="TreeGrafter"/>
</dbReference>
<comment type="similarity">
    <text evidence="1 2">Belongs to the short-chain dehydrogenases/reductases (SDR) family.</text>
</comment>
<dbReference type="VEuPathDB" id="FungiDB:EYZ11_007077"/>
<feature type="region of interest" description="Disordered" evidence="3">
    <location>
        <begin position="34"/>
        <end position="53"/>
    </location>
</feature>
<gene>
    <name evidence="4" type="ORF">ATNIH1004_003968</name>
</gene>
<dbReference type="Pfam" id="PF00106">
    <property type="entry name" value="adh_short"/>
    <property type="match status" value="1"/>
</dbReference>
<evidence type="ECO:0000256" key="2">
    <source>
        <dbReference type="RuleBase" id="RU000363"/>
    </source>
</evidence>
<dbReference type="PANTHER" id="PTHR43544">
    <property type="entry name" value="SHORT-CHAIN DEHYDROGENASE/REDUCTASE"/>
    <property type="match status" value="1"/>
</dbReference>
<sequence>MRFAVHFSHRSPTTSSLSDDDSSHPAWERLLEGSGINTKRQPSTGFIGPTSAPTADVKPDVRELISAHKTSRCVLHLCGIGFELVAQLMAKASYHVLLGARSHEKGHAAVQALRSRGLPGSVEMLHIDVTDDSVIESAVRSVEQSFGYLDVLVNNAAVSAMTLPRLRDQMRDAFDTNATGPAVVTSVFAPLLQRSTAASRRIINITSGAGSIARRLDPSSPIYKVQQVQYRASKAALHMVTACQVAEYEPQGIKVFLYDPGFTQSNLGPHNTAANGARTAEDSVRPLMAVLEGERDHESGQILHNTGVYPW</sequence>
<dbReference type="OrthoDB" id="191139at2759"/>
<reference evidence="4 5" key="1">
    <citation type="submission" date="2019-08" db="EMBL/GenBank/DDBJ databases">
        <title>The genome sequence of a newly discovered highly antifungal drug resistant Aspergillus species, Aspergillus tanneri NIH 1004.</title>
        <authorList>
            <person name="Mounaud S."/>
            <person name="Singh I."/>
            <person name="Joardar V."/>
            <person name="Pakala S."/>
            <person name="Pakala S."/>
            <person name="Venepally P."/>
            <person name="Chung J.K."/>
            <person name="Losada L."/>
            <person name="Nierman W.C."/>
        </authorList>
    </citation>
    <scope>NUCLEOTIDE SEQUENCE [LARGE SCALE GENOMIC DNA]</scope>
    <source>
        <strain evidence="4 5">NIH1004</strain>
    </source>
</reference>
<organism evidence="4 5">
    <name type="scientific">Aspergillus tanneri</name>
    <dbReference type="NCBI Taxonomy" id="1220188"/>
    <lineage>
        <taxon>Eukaryota</taxon>
        <taxon>Fungi</taxon>
        <taxon>Dikarya</taxon>
        <taxon>Ascomycota</taxon>
        <taxon>Pezizomycotina</taxon>
        <taxon>Eurotiomycetes</taxon>
        <taxon>Eurotiomycetidae</taxon>
        <taxon>Eurotiales</taxon>
        <taxon>Aspergillaceae</taxon>
        <taxon>Aspergillus</taxon>
        <taxon>Aspergillus subgen. Circumdati</taxon>
    </lineage>
</organism>
<dbReference type="Proteomes" id="UP000324241">
    <property type="component" value="Unassembled WGS sequence"/>
</dbReference>
<dbReference type="InterPro" id="IPR002347">
    <property type="entry name" value="SDR_fam"/>
</dbReference>
<evidence type="ECO:0000256" key="1">
    <source>
        <dbReference type="ARBA" id="ARBA00006484"/>
    </source>
</evidence>
<dbReference type="GO" id="GO:0016491">
    <property type="term" value="F:oxidoreductase activity"/>
    <property type="evidence" value="ECO:0007669"/>
    <property type="project" value="TreeGrafter"/>
</dbReference>
<evidence type="ECO:0000256" key="3">
    <source>
        <dbReference type="SAM" id="MobiDB-lite"/>
    </source>
</evidence>
<dbReference type="EMBL" id="QUQM01000003">
    <property type="protein sequence ID" value="KAA8648085.1"/>
    <property type="molecule type" value="Genomic_DNA"/>
</dbReference>
<dbReference type="PRINTS" id="PR00080">
    <property type="entry name" value="SDRFAMILY"/>
</dbReference>
<feature type="compositionally biased region" description="Polar residues" evidence="3">
    <location>
        <begin position="35"/>
        <end position="44"/>
    </location>
</feature>
<comment type="caution">
    <text evidence="4">The sequence shown here is derived from an EMBL/GenBank/DDBJ whole genome shotgun (WGS) entry which is preliminary data.</text>
</comment>
<evidence type="ECO:0000313" key="5">
    <source>
        <dbReference type="Proteomes" id="UP000324241"/>
    </source>
</evidence>
<dbReference type="PRINTS" id="PR00081">
    <property type="entry name" value="GDHRDH"/>
</dbReference>
<dbReference type="AlphaFoldDB" id="A0A5M9MM48"/>